<feature type="domain" description="SET" evidence="3">
    <location>
        <begin position="56"/>
        <end position="289"/>
    </location>
</feature>
<dbReference type="AlphaFoldDB" id="A0AAD2FPI7"/>
<feature type="signal peptide" evidence="2">
    <location>
        <begin position="1"/>
        <end position="24"/>
    </location>
</feature>
<proteinExistence type="predicted"/>
<feature type="compositionally biased region" description="Basic and acidic residues" evidence="1">
    <location>
        <begin position="428"/>
        <end position="438"/>
    </location>
</feature>
<feature type="region of interest" description="Disordered" evidence="1">
    <location>
        <begin position="100"/>
        <end position="126"/>
    </location>
</feature>
<evidence type="ECO:0000256" key="1">
    <source>
        <dbReference type="SAM" id="MobiDB-lite"/>
    </source>
</evidence>
<evidence type="ECO:0000313" key="5">
    <source>
        <dbReference type="Proteomes" id="UP001295423"/>
    </source>
</evidence>
<protein>
    <recommendedName>
        <fullName evidence="3">SET domain-containing protein</fullName>
    </recommendedName>
</protein>
<name>A0AAD2FPI7_9STRA</name>
<gene>
    <name evidence="4" type="ORF">CYCCA115_LOCUS11693</name>
</gene>
<dbReference type="PROSITE" id="PS50280">
    <property type="entry name" value="SET"/>
    <property type="match status" value="1"/>
</dbReference>
<accession>A0AAD2FPI7</accession>
<dbReference type="InterPro" id="IPR001214">
    <property type="entry name" value="SET_dom"/>
</dbReference>
<dbReference type="EMBL" id="CAKOGP040001747">
    <property type="protein sequence ID" value="CAJ1948591.1"/>
    <property type="molecule type" value="Genomic_DNA"/>
</dbReference>
<reference evidence="4" key="1">
    <citation type="submission" date="2023-08" db="EMBL/GenBank/DDBJ databases">
        <authorList>
            <person name="Audoor S."/>
            <person name="Bilcke G."/>
        </authorList>
    </citation>
    <scope>NUCLEOTIDE SEQUENCE</scope>
</reference>
<feature type="region of interest" description="Disordered" evidence="1">
    <location>
        <begin position="404"/>
        <end position="438"/>
    </location>
</feature>
<evidence type="ECO:0000313" key="4">
    <source>
        <dbReference type="EMBL" id="CAJ1948591.1"/>
    </source>
</evidence>
<sequence length="438" mass="49947">MRIPRPSSLLACITFVPCILLSLSSEDGGNGVDDEILQQINVMMEWLIDEDGSMDPRIEIRRSNSKDPNSRIGIFVKEAIQTDELLIEIPGEIKIQLDDIIPKKESDDDGSNDDDSSSDEDKEKASKDYQDHICKLAWALRDEYDDEEDSEFYPYITYLQLQPFPRVPAMFSTAAQHLLLQTQREIAVRTLDGFEESNDIVMWPWRLYEEDCIQDDDDEGNSLNPYFITMAVQMGLEHAFVPFYDLVAHHSDNAKINIFTKPSIFSDEDFGIYASRDLEPGEELFRSYRECHDCPTGRADYLGTPEILRDYGIVEPYPQTFHFDDDIVVIVDEMGEGKYAARCLNDKCPSKPMVEARIKDLTGVIAYMMQTSEPIMENSEYDTINEYHKALVVAMTTVLPHCADDPTAVNPPHHPPIRSLEEPATSTNEKDSDKKDEL</sequence>
<organism evidence="4 5">
    <name type="scientific">Cylindrotheca closterium</name>
    <dbReference type="NCBI Taxonomy" id="2856"/>
    <lineage>
        <taxon>Eukaryota</taxon>
        <taxon>Sar</taxon>
        <taxon>Stramenopiles</taxon>
        <taxon>Ochrophyta</taxon>
        <taxon>Bacillariophyta</taxon>
        <taxon>Bacillariophyceae</taxon>
        <taxon>Bacillariophycidae</taxon>
        <taxon>Bacillariales</taxon>
        <taxon>Bacillariaceae</taxon>
        <taxon>Cylindrotheca</taxon>
    </lineage>
</organism>
<dbReference type="Proteomes" id="UP001295423">
    <property type="component" value="Unassembled WGS sequence"/>
</dbReference>
<dbReference type="Pfam" id="PF00856">
    <property type="entry name" value="SET"/>
    <property type="match status" value="1"/>
</dbReference>
<feature type="compositionally biased region" description="Acidic residues" evidence="1">
    <location>
        <begin position="107"/>
        <end position="118"/>
    </location>
</feature>
<dbReference type="Gene3D" id="3.90.1410.10">
    <property type="entry name" value="set domain protein methyltransferase, domain 1"/>
    <property type="match status" value="1"/>
</dbReference>
<keyword evidence="5" id="KW-1185">Reference proteome</keyword>
<dbReference type="InterPro" id="IPR046341">
    <property type="entry name" value="SET_dom_sf"/>
</dbReference>
<evidence type="ECO:0000259" key="3">
    <source>
        <dbReference type="PROSITE" id="PS50280"/>
    </source>
</evidence>
<dbReference type="SUPFAM" id="SSF82199">
    <property type="entry name" value="SET domain"/>
    <property type="match status" value="1"/>
</dbReference>
<evidence type="ECO:0000256" key="2">
    <source>
        <dbReference type="SAM" id="SignalP"/>
    </source>
</evidence>
<feature type="chain" id="PRO_5042088461" description="SET domain-containing protein" evidence="2">
    <location>
        <begin position="25"/>
        <end position="438"/>
    </location>
</feature>
<keyword evidence="2" id="KW-0732">Signal</keyword>
<comment type="caution">
    <text evidence="4">The sequence shown here is derived from an EMBL/GenBank/DDBJ whole genome shotgun (WGS) entry which is preliminary data.</text>
</comment>